<dbReference type="OrthoDB" id="6605928at2759"/>
<dbReference type="VEuPathDB" id="MicrosporidiaDB:EDEG_01937"/>
<keyword evidence="4 5" id="KW-0406">Ion transport</keyword>
<comment type="caution">
    <text evidence="6">The sequence shown here is derived from an EMBL/GenBank/DDBJ whole genome shotgun (WGS) entry which is preliminary data.</text>
</comment>
<dbReference type="Gene3D" id="3.30.70.100">
    <property type="match status" value="1"/>
</dbReference>
<dbReference type="GO" id="GO:0046961">
    <property type="term" value="F:proton-transporting ATPase activity, rotational mechanism"/>
    <property type="evidence" value="ECO:0007669"/>
    <property type="project" value="InterPro"/>
</dbReference>
<reference evidence="7" key="2">
    <citation type="submission" date="2015-07" db="EMBL/GenBank/DDBJ databases">
        <title>Contrasting host-pathogen interactions and genome evolution in two generalist and specialist microsporidian pathogens of mosquitoes.</title>
        <authorList>
            <consortium name="The Broad Institute Genomics Platform"/>
            <consortium name="The Broad Institute Genome Sequencing Center for Infectious Disease"/>
            <person name="Cuomo C.A."/>
            <person name="Sanscrainte N.D."/>
            <person name="Goldberg J.M."/>
            <person name="Heiman D."/>
            <person name="Young S."/>
            <person name="Zeng Q."/>
            <person name="Becnel J.J."/>
            <person name="Birren B.W."/>
        </authorList>
    </citation>
    <scope>NUCLEOTIDE SEQUENCE [LARGE SCALE GENOMIC DNA]</scope>
    <source>
        <strain evidence="7">USNM 41457</strain>
    </source>
</reference>
<dbReference type="SUPFAM" id="SSF118203">
    <property type="entry name" value="Vacuolar ATP synthase subunit C"/>
    <property type="match status" value="1"/>
</dbReference>
<accession>J9D7L2</accession>
<comment type="subunit">
    <text evidence="5">V-ATPase is a heteromultimeric enzyme composed of a peripheral catalytic V1 complex (components A to H) attached to an integral membrane V0 proton pore complex.</text>
</comment>
<dbReference type="InParanoid" id="J9D7L2"/>
<evidence type="ECO:0000256" key="1">
    <source>
        <dbReference type="ARBA" id="ARBA00006138"/>
    </source>
</evidence>
<dbReference type="AlphaFoldDB" id="J9D7L2"/>
<dbReference type="InterPro" id="IPR036132">
    <property type="entry name" value="Vac_ATP_synth_c_sf"/>
</dbReference>
<dbReference type="Gene3D" id="3.30.70.1180">
    <property type="entry name" value="Vacuolar atp synthase subunit c, domain 1"/>
    <property type="match status" value="1"/>
</dbReference>
<name>J9D7L2_EDHAE</name>
<dbReference type="OMA" id="YICYSIN"/>
<sequence>MYVFAGLPIDGEKTEDEIKRNLHINNQEIIIKHMPHFTIKNFNSLVASIDDLKSVESSITDLFTEYVKNMKKYEMKEISSLSYIKITSMIKIFEWNIDRYKPSNIETAVDQIKKDITALNETIIKRTREMDMMAKSYENSKKITSGNLQEISILSEKHEFLHEHFLVVPKSKSIEFLKNIKECQAISSEVVDPILTDENFILYRILGLKSNKDQIKRIITRMGYLYREGVSKEELEKQKNDAEIHMQDYHSKYSNLAVFFDTNFEEIFSFFMHAKLLKLYADSIFTYGLGNMCFFAFENSCKESSIQILNKLRKQWNLSDRVNKNLDSVDSSAHIIVKNPNANEDDDDNDF</sequence>
<proteinExistence type="inferred from homology"/>
<keyword evidence="7" id="KW-1185">Reference proteome</keyword>
<dbReference type="EMBL" id="AFBI03000030">
    <property type="protein sequence ID" value="EJW03781.1"/>
    <property type="molecule type" value="Genomic_DNA"/>
</dbReference>
<dbReference type="InterPro" id="IPR004907">
    <property type="entry name" value="ATPase_V1-cplx_csu"/>
</dbReference>
<dbReference type="HOGENOM" id="CLU_789950_0_0_1"/>
<evidence type="ECO:0000256" key="3">
    <source>
        <dbReference type="ARBA" id="ARBA00022781"/>
    </source>
</evidence>
<evidence type="ECO:0000313" key="7">
    <source>
        <dbReference type="Proteomes" id="UP000003163"/>
    </source>
</evidence>
<dbReference type="GO" id="GO:0000221">
    <property type="term" value="C:vacuolar proton-transporting V-type ATPase, V1 domain"/>
    <property type="evidence" value="ECO:0007669"/>
    <property type="project" value="TreeGrafter"/>
</dbReference>
<organism evidence="6 7">
    <name type="scientific">Edhazardia aedis (strain USNM 41457)</name>
    <name type="common">Microsporidian parasite</name>
    <dbReference type="NCBI Taxonomy" id="1003232"/>
    <lineage>
        <taxon>Eukaryota</taxon>
        <taxon>Fungi</taxon>
        <taxon>Fungi incertae sedis</taxon>
        <taxon>Microsporidia</taxon>
        <taxon>Edhazardia</taxon>
    </lineage>
</organism>
<evidence type="ECO:0000256" key="5">
    <source>
        <dbReference type="RuleBase" id="RU364010"/>
    </source>
</evidence>
<keyword evidence="2 5" id="KW-0813">Transport</keyword>
<dbReference type="FunCoup" id="J9D7L2">
    <property type="interactions" value="32"/>
</dbReference>
<reference evidence="6 7" key="1">
    <citation type="submission" date="2011-08" db="EMBL/GenBank/DDBJ databases">
        <authorList>
            <person name="Liu Z.J."/>
            <person name="Shi F.L."/>
            <person name="Lu J.Q."/>
            <person name="Li M."/>
            <person name="Wang Z.L."/>
        </authorList>
    </citation>
    <scope>NUCLEOTIDE SEQUENCE [LARGE SCALE GENOMIC DNA]</scope>
    <source>
        <strain evidence="6 7">USNM 41457</strain>
    </source>
</reference>
<dbReference type="Gene3D" id="1.20.1460.10">
    <property type="entry name" value="subunit c (vma5p) of the yeast v-atpase, domain 2"/>
    <property type="match status" value="1"/>
</dbReference>
<evidence type="ECO:0000256" key="4">
    <source>
        <dbReference type="ARBA" id="ARBA00023065"/>
    </source>
</evidence>
<dbReference type="Proteomes" id="UP000003163">
    <property type="component" value="Unassembled WGS sequence"/>
</dbReference>
<dbReference type="Pfam" id="PF03223">
    <property type="entry name" value="V-ATPase_C"/>
    <property type="match status" value="1"/>
</dbReference>
<protein>
    <recommendedName>
        <fullName evidence="5">V-type proton ATPase subunit C</fullName>
    </recommendedName>
</protein>
<dbReference type="STRING" id="1003232.J9D7L2"/>
<gene>
    <name evidence="6" type="ORF">EDEG_01937</name>
</gene>
<comment type="similarity">
    <text evidence="1 5">Belongs to the V-ATPase C subunit family.</text>
</comment>
<dbReference type="PANTHER" id="PTHR10137">
    <property type="entry name" value="V-TYPE PROTON ATPASE SUBUNIT C"/>
    <property type="match status" value="1"/>
</dbReference>
<comment type="function">
    <text evidence="5">Subunit of the V1 complex of vacuolar(H+)-ATPase (V-ATPase), a multisubunit enzyme composed of a peripheral complex (V1) that hydrolyzes ATP and a membrane integral complex (V0) that translocates protons. V-ATPase is responsible for acidifying and maintaining the pH of intracellular compartments and in some cell types, is targeted to the plasma membrane, where it is responsible for acidifying the extracellular environment. Subunit C is necessary for the assembly of the catalytic sector of the enzyme and is likely to have a specific function in its catalytic activity.</text>
</comment>
<dbReference type="CDD" id="cd14785">
    <property type="entry name" value="V-ATPase_C"/>
    <property type="match status" value="1"/>
</dbReference>
<evidence type="ECO:0000313" key="6">
    <source>
        <dbReference type="EMBL" id="EJW03781.1"/>
    </source>
</evidence>
<keyword evidence="3 5" id="KW-0375">Hydrogen ion transport</keyword>
<dbReference type="PANTHER" id="PTHR10137:SF0">
    <property type="entry name" value="V-TYPE PROTON ATPASE SUBUNIT C"/>
    <property type="match status" value="1"/>
</dbReference>
<evidence type="ECO:0000256" key="2">
    <source>
        <dbReference type="ARBA" id="ARBA00022448"/>
    </source>
</evidence>